<proteinExistence type="predicted"/>
<dbReference type="OrthoDB" id="275457at2759"/>
<evidence type="ECO:0000313" key="2">
    <source>
        <dbReference type="Proteomes" id="UP000325577"/>
    </source>
</evidence>
<sequence>MQAVCRRFGHQSLKPSPTISSLKSFYPLFDHYYGADYPRYASTLTTKGVGHLVRKGTGGRSSVSGIIATVFGATGFLGRYCCAAAC</sequence>
<protein>
    <submittedName>
        <fullName evidence="1">Uncharacterized protein</fullName>
    </submittedName>
</protein>
<name>A0A5J5BKS3_9ASTE</name>
<organism evidence="1 2">
    <name type="scientific">Nyssa sinensis</name>
    <dbReference type="NCBI Taxonomy" id="561372"/>
    <lineage>
        <taxon>Eukaryota</taxon>
        <taxon>Viridiplantae</taxon>
        <taxon>Streptophyta</taxon>
        <taxon>Embryophyta</taxon>
        <taxon>Tracheophyta</taxon>
        <taxon>Spermatophyta</taxon>
        <taxon>Magnoliopsida</taxon>
        <taxon>eudicotyledons</taxon>
        <taxon>Gunneridae</taxon>
        <taxon>Pentapetalae</taxon>
        <taxon>asterids</taxon>
        <taxon>Cornales</taxon>
        <taxon>Nyssaceae</taxon>
        <taxon>Nyssa</taxon>
    </lineage>
</organism>
<dbReference type="AlphaFoldDB" id="A0A5J5BKS3"/>
<reference evidence="1 2" key="1">
    <citation type="submission" date="2019-09" db="EMBL/GenBank/DDBJ databases">
        <title>A chromosome-level genome assembly of the Chinese tupelo Nyssa sinensis.</title>
        <authorList>
            <person name="Yang X."/>
            <person name="Kang M."/>
            <person name="Yang Y."/>
            <person name="Xiong H."/>
            <person name="Wang M."/>
            <person name="Zhang Z."/>
            <person name="Wang Z."/>
            <person name="Wu H."/>
            <person name="Ma T."/>
            <person name="Liu J."/>
            <person name="Xi Z."/>
        </authorList>
    </citation>
    <scope>NUCLEOTIDE SEQUENCE [LARGE SCALE GENOMIC DNA]</scope>
    <source>
        <strain evidence="1">J267</strain>
        <tissue evidence="1">Leaf</tissue>
    </source>
</reference>
<dbReference type="PANTHER" id="PTHR12126:SF11">
    <property type="entry name" value="NADH DEHYDROGENASE [UBIQUINONE] 1 ALPHA SUBCOMPLEX SUBUNIT 9, MITOCHONDRIAL"/>
    <property type="match status" value="1"/>
</dbReference>
<dbReference type="PANTHER" id="PTHR12126">
    <property type="entry name" value="NADH-UBIQUINONE OXIDOREDUCTASE 39 KDA SUBUNIT-RELATED"/>
    <property type="match status" value="1"/>
</dbReference>
<dbReference type="Proteomes" id="UP000325577">
    <property type="component" value="Linkage Group LG11"/>
</dbReference>
<evidence type="ECO:0000313" key="1">
    <source>
        <dbReference type="EMBL" id="KAA8543429.1"/>
    </source>
</evidence>
<dbReference type="GO" id="GO:0044877">
    <property type="term" value="F:protein-containing complex binding"/>
    <property type="evidence" value="ECO:0007669"/>
    <property type="project" value="TreeGrafter"/>
</dbReference>
<keyword evidence="2" id="KW-1185">Reference proteome</keyword>
<dbReference type="InterPro" id="IPR051207">
    <property type="entry name" value="ComplexI_NDUFA9_subunit"/>
</dbReference>
<gene>
    <name evidence="1" type="ORF">F0562_021076</name>
</gene>
<dbReference type="EMBL" id="CM018034">
    <property type="protein sequence ID" value="KAA8543429.1"/>
    <property type="molecule type" value="Genomic_DNA"/>
</dbReference>
<dbReference type="GO" id="GO:0005739">
    <property type="term" value="C:mitochondrion"/>
    <property type="evidence" value="ECO:0007669"/>
    <property type="project" value="TreeGrafter"/>
</dbReference>
<accession>A0A5J5BKS3</accession>